<evidence type="ECO:0000313" key="3">
    <source>
        <dbReference type="Proteomes" id="UP000501379"/>
    </source>
</evidence>
<sequence>MKLTKTLALVALLVSPVLVTAHEYEAGNLHIDHPWSREMPPIAPTAAVYFVVQNKGDNADRLLSVDTPAAGKAELHEHLHQDGVMKMQQVSSVEIPATTAVAFAPMGYHVMLFNLPRQFKDGERFPMTLHFEQAGAVQVEVAVQKEPPAEHGEHKHQHAQ</sequence>
<protein>
    <submittedName>
        <fullName evidence="2">Copper chaperone PCu(A)C</fullName>
    </submittedName>
</protein>
<dbReference type="InterPro" id="IPR036182">
    <property type="entry name" value="PCuAC_sf"/>
</dbReference>
<dbReference type="EMBL" id="CP053697">
    <property type="protein sequence ID" value="QKE61911.1"/>
    <property type="molecule type" value="Genomic_DNA"/>
</dbReference>
<accession>A0A6M8F427</accession>
<organism evidence="2 3">
    <name type="scientific">Aquipseudomonas campi</name>
    <dbReference type="NCBI Taxonomy" id="2731681"/>
    <lineage>
        <taxon>Bacteria</taxon>
        <taxon>Pseudomonadati</taxon>
        <taxon>Pseudomonadota</taxon>
        <taxon>Gammaproteobacteria</taxon>
        <taxon>Pseudomonadales</taxon>
        <taxon>Pseudomonadaceae</taxon>
        <taxon>Aquipseudomonas</taxon>
    </lineage>
</organism>
<dbReference type="PANTHER" id="PTHR36302:SF1">
    <property type="entry name" value="COPPER CHAPERONE PCU(A)C"/>
    <property type="match status" value="1"/>
</dbReference>
<dbReference type="SUPFAM" id="SSF110087">
    <property type="entry name" value="DR1885-like metal-binding protein"/>
    <property type="match status" value="1"/>
</dbReference>
<dbReference type="Proteomes" id="UP000501379">
    <property type="component" value="Chromosome"/>
</dbReference>
<keyword evidence="3" id="KW-1185">Reference proteome</keyword>
<feature type="signal peptide" evidence="1">
    <location>
        <begin position="1"/>
        <end position="21"/>
    </location>
</feature>
<dbReference type="RefSeq" id="WP_173203157.1">
    <property type="nucleotide sequence ID" value="NZ_CP053697.2"/>
</dbReference>
<reference evidence="2" key="1">
    <citation type="submission" date="2020-07" db="EMBL/GenBank/DDBJ databases">
        <title>Nitrate ammonifying Pseudomonas campi sp. nov. isolated from German agricultural grassland.</title>
        <authorList>
            <person name="Timsy T."/>
            <person name="Ulrich A."/>
            <person name="Spanner T."/>
            <person name="Foesel B."/>
            <person name="Kolb S."/>
            <person name="Horn M.A."/>
            <person name="Behrendt U."/>
        </authorList>
    </citation>
    <scope>NUCLEOTIDE SEQUENCE</scope>
    <source>
        <strain evidence="2">S1-A32-2</strain>
    </source>
</reference>
<dbReference type="InterPro" id="IPR058248">
    <property type="entry name" value="Lxx211020-like"/>
</dbReference>
<gene>
    <name evidence="2" type="ORF">HNE05_00525</name>
</gene>
<feature type="chain" id="PRO_5027067073" evidence="1">
    <location>
        <begin position="22"/>
        <end position="160"/>
    </location>
</feature>
<dbReference type="PANTHER" id="PTHR36302">
    <property type="entry name" value="BLR7088 PROTEIN"/>
    <property type="match status" value="1"/>
</dbReference>
<dbReference type="Pfam" id="PF04314">
    <property type="entry name" value="PCuAC"/>
    <property type="match status" value="1"/>
</dbReference>
<proteinExistence type="predicted"/>
<dbReference type="KEGG" id="pcam:HNE05_00525"/>
<keyword evidence="1" id="KW-0732">Signal</keyword>
<evidence type="ECO:0000256" key="1">
    <source>
        <dbReference type="SAM" id="SignalP"/>
    </source>
</evidence>
<dbReference type="InterPro" id="IPR007410">
    <property type="entry name" value="LpqE-like"/>
</dbReference>
<dbReference type="Gene3D" id="2.60.40.1890">
    <property type="entry name" value="PCu(A)C copper chaperone"/>
    <property type="match status" value="1"/>
</dbReference>
<name>A0A6M8F427_9GAMM</name>
<evidence type="ECO:0000313" key="2">
    <source>
        <dbReference type="EMBL" id="QKE61911.1"/>
    </source>
</evidence>
<dbReference type="AlphaFoldDB" id="A0A6M8F427"/>